<reference evidence="4" key="1">
    <citation type="journal article" date="2019" name="Int. J. Syst. Evol. Microbiol.">
        <title>The Global Catalogue of Microorganisms (GCM) 10K type strain sequencing project: providing services to taxonomists for standard genome sequencing and annotation.</title>
        <authorList>
            <consortium name="The Broad Institute Genomics Platform"/>
            <consortium name="The Broad Institute Genome Sequencing Center for Infectious Disease"/>
            <person name="Wu L."/>
            <person name="Ma J."/>
        </authorList>
    </citation>
    <scope>NUCLEOTIDE SEQUENCE [LARGE SCALE GENOMIC DNA]</scope>
    <source>
        <strain evidence="4">CG52</strain>
    </source>
</reference>
<dbReference type="Proteomes" id="UP001597322">
    <property type="component" value="Unassembled WGS sequence"/>
</dbReference>
<gene>
    <name evidence="3" type="ORF">ACFSE1_08185</name>
</gene>
<feature type="transmembrane region" description="Helical" evidence="1">
    <location>
        <begin position="40"/>
        <end position="59"/>
    </location>
</feature>
<dbReference type="PANTHER" id="PTHR22911">
    <property type="entry name" value="ACYL-MALONYL CONDENSING ENZYME-RELATED"/>
    <property type="match status" value="1"/>
</dbReference>
<keyword evidence="1" id="KW-1133">Transmembrane helix</keyword>
<dbReference type="PANTHER" id="PTHR22911:SF103">
    <property type="entry name" value="BLR2811 PROTEIN"/>
    <property type="match status" value="1"/>
</dbReference>
<evidence type="ECO:0000313" key="3">
    <source>
        <dbReference type="EMBL" id="MFD1745433.1"/>
    </source>
</evidence>
<accession>A0ABW4M1Y0</accession>
<sequence>MNSKTVGYLYVLSAVVIFAGQDAFSKYLGAKYPPIMVTMIRFWAFAAFVLLLATSSGGIRKALVTKRPLLQVARGILLVTEIVVVIFAFTKAGLAVSQAILQSTPLIVTILSVPLLGEKVGMRRGAAIVVGLIGVMIILRPTDVRIEITLLIPLIAALMYAFYGIATRAVSRHDSAITSVVYAGLIGAGFISLIGPFYWTPIRMEDWPAMVALCIFGSVSHYLLIKAYRLLTAIEVQPITYLQLILSIIIATTYFGETVTTNMIVGSIIVVGAGLFTVWREHHLSKRIAGPDI</sequence>
<name>A0ABW4M1Y0_9HYPH</name>
<dbReference type="InterPro" id="IPR000620">
    <property type="entry name" value="EamA_dom"/>
</dbReference>
<feature type="transmembrane region" description="Helical" evidence="1">
    <location>
        <begin position="236"/>
        <end position="255"/>
    </location>
</feature>
<dbReference type="EMBL" id="JBHUEQ010000015">
    <property type="protein sequence ID" value="MFD1745433.1"/>
    <property type="molecule type" value="Genomic_DNA"/>
</dbReference>
<proteinExistence type="predicted"/>
<dbReference type="SUPFAM" id="SSF103481">
    <property type="entry name" value="Multidrug resistance efflux transporter EmrE"/>
    <property type="match status" value="2"/>
</dbReference>
<dbReference type="InterPro" id="IPR037185">
    <property type="entry name" value="EmrE-like"/>
</dbReference>
<feature type="domain" description="EamA" evidence="2">
    <location>
        <begin position="151"/>
        <end position="277"/>
    </location>
</feature>
<feature type="transmembrane region" description="Helical" evidence="1">
    <location>
        <begin position="207"/>
        <end position="224"/>
    </location>
</feature>
<dbReference type="RefSeq" id="WP_377399089.1">
    <property type="nucleotide sequence ID" value="NZ_JBHUEQ010000015.1"/>
</dbReference>
<feature type="transmembrane region" description="Helical" evidence="1">
    <location>
        <begin position="148"/>
        <end position="167"/>
    </location>
</feature>
<evidence type="ECO:0000313" key="4">
    <source>
        <dbReference type="Proteomes" id="UP001597322"/>
    </source>
</evidence>
<feature type="transmembrane region" description="Helical" evidence="1">
    <location>
        <begin position="7"/>
        <end position="28"/>
    </location>
</feature>
<feature type="transmembrane region" description="Helical" evidence="1">
    <location>
        <begin position="261"/>
        <end position="279"/>
    </location>
</feature>
<evidence type="ECO:0000259" key="2">
    <source>
        <dbReference type="Pfam" id="PF00892"/>
    </source>
</evidence>
<protein>
    <submittedName>
        <fullName evidence="3">DMT family transporter</fullName>
    </submittedName>
</protein>
<feature type="transmembrane region" description="Helical" evidence="1">
    <location>
        <begin position="71"/>
        <end position="89"/>
    </location>
</feature>
<keyword evidence="1" id="KW-0812">Transmembrane</keyword>
<feature type="transmembrane region" description="Helical" evidence="1">
    <location>
        <begin position="125"/>
        <end position="142"/>
    </location>
</feature>
<comment type="caution">
    <text evidence="3">The sequence shown here is derived from an EMBL/GenBank/DDBJ whole genome shotgun (WGS) entry which is preliminary data.</text>
</comment>
<feature type="transmembrane region" description="Helical" evidence="1">
    <location>
        <begin position="95"/>
        <end position="113"/>
    </location>
</feature>
<organism evidence="3 4">
    <name type="scientific">Rhizobium helianthi</name>
    <dbReference type="NCBI Taxonomy" id="1132695"/>
    <lineage>
        <taxon>Bacteria</taxon>
        <taxon>Pseudomonadati</taxon>
        <taxon>Pseudomonadota</taxon>
        <taxon>Alphaproteobacteria</taxon>
        <taxon>Hyphomicrobiales</taxon>
        <taxon>Rhizobiaceae</taxon>
        <taxon>Rhizobium/Agrobacterium group</taxon>
        <taxon>Rhizobium</taxon>
    </lineage>
</organism>
<keyword evidence="4" id="KW-1185">Reference proteome</keyword>
<keyword evidence="1" id="KW-0472">Membrane</keyword>
<feature type="transmembrane region" description="Helical" evidence="1">
    <location>
        <begin position="179"/>
        <end position="201"/>
    </location>
</feature>
<evidence type="ECO:0000256" key="1">
    <source>
        <dbReference type="SAM" id="Phobius"/>
    </source>
</evidence>
<feature type="domain" description="EamA" evidence="2">
    <location>
        <begin position="6"/>
        <end position="139"/>
    </location>
</feature>
<dbReference type="Pfam" id="PF00892">
    <property type="entry name" value="EamA"/>
    <property type="match status" value="2"/>
</dbReference>